<accession>A0A1F5E746</accession>
<dbReference type="AlphaFoldDB" id="A0A1F5E746"/>
<protein>
    <submittedName>
        <fullName evidence="1">Uncharacterized protein</fullName>
    </submittedName>
</protein>
<sequence length="94" mass="10666">MEELATSISDRQKSTPIYMAMTTSRPAPDVFTPVLDDLIKNRVLFGFDNNISNIMFGMAGGFRRKMDIPGFGIYGKKFQTEYDQFRTPLAMNSN</sequence>
<comment type="caution">
    <text evidence="1">The sequence shown here is derived from an EMBL/GenBank/DDBJ whole genome shotgun (WGS) entry which is preliminary data.</text>
</comment>
<gene>
    <name evidence="1" type="ORF">A2215_01535</name>
</gene>
<evidence type="ECO:0000313" key="1">
    <source>
        <dbReference type="EMBL" id="OGD63130.1"/>
    </source>
</evidence>
<organism evidence="1 2">
    <name type="scientific">Candidatus Berkelbacteria bacterium RIFOXYA2_FULL_43_10</name>
    <dbReference type="NCBI Taxonomy" id="1797472"/>
    <lineage>
        <taxon>Bacteria</taxon>
        <taxon>Candidatus Berkelbacteria</taxon>
    </lineage>
</organism>
<dbReference type="Proteomes" id="UP000178583">
    <property type="component" value="Unassembled WGS sequence"/>
</dbReference>
<reference evidence="1 2" key="1">
    <citation type="journal article" date="2016" name="Nat. Commun.">
        <title>Thousands of microbial genomes shed light on interconnected biogeochemical processes in an aquifer system.</title>
        <authorList>
            <person name="Anantharaman K."/>
            <person name="Brown C.T."/>
            <person name="Hug L.A."/>
            <person name="Sharon I."/>
            <person name="Castelle C.J."/>
            <person name="Probst A.J."/>
            <person name="Thomas B.C."/>
            <person name="Singh A."/>
            <person name="Wilkins M.J."/>
            <person name="Karaoz U."/>
            <person name="Brodie E.L."/>
            <person name="Williams K.H."/>
            <person name="Hubbard S.S."/>
            <person name="Banfield J.F."/>
        </authorList>
    </citation>
    <scope>NUCLEOTIDE SEQUENCE [LARGE SCALE GENOMIC DNA]</scope>
</reference>
<proteinExistence type="predicted"/>
<evidence type="ECO:0000313" key="2">
    <source>
        <dbReference type="Proteomes" id="UP000178583"/>
    </source>
</evidence>
<name>A0A1F5E746_9BACT</name>
<dbReference type="STRING" id="1797472.A2215_01535"/>
<dbReference type="EMBL" id="MEZY01000038">
    <property type="protein sequence ID" value="OGD63130.1"/>
    <property type="molecule type" value="Genomic_DNA"/>
</dbReference>